<keyword evidence="3" id="KW-1185">Reference proteome</keyword>
<dbReference type="Proteomes" id="UP000758603">
    <property type="component" value="Unassembled WGS sequence"/>
</dbReference>
<dbReference type="GeneID" id="70124002"/>
<evidence type="ECO:0000313" key="3">
    <source>
        <dbReference type="Proteomes" id="UP000758603"/>
    </source>
</evidence>
<sequence length="181" mass="20190">MCNGTRVVLVLCLPATFMVSAMNLNIELHQSLIQRLHSFISNIYSCTLAILSTYDLNMAHDSSSCLQHDGHIVHLESFSLIPEAILTVLLSCVTQLCYQVTNKSSAMKPKWRTRQGICMINYDSSPLSYFRAPRRALGVQSAASTMWGVVRRTRHPQESGREKLHAAGEDCASNWLLTYAG</sequence>
<keyword evidence="1" id="KW-0732">Signal</keyword>
<protein>
    <recommendedName>
        <fullName evidence="4">Secreted protein</fullName>
    </recommendedName>
</protein>
<gene>
    <name evidence="2" type="ORF">BKA67DRAFT_150146</name>
</gene>
<feature type="signal peptide" evidence="1">
    <location>
        <begin position="1"/>
        <end position="21"/>
    </location>
</feature>
<accession>A0A9P8UQP4</accession>
<evidence type="ECO:0000256" key="1">
    <source>
        <dbReference type="SAM" id="SignalP"/>
    </source>
</evidence>
<dbReference type="EMBL" id="JAGPXC010000002">
    <property type="protein sequence ID" value="KAH6656280.1"/>
    <property type="molecule type" value="Genomic_DNA"/>
</dbReference>
<comment type="caution">
    <text evidence="2">The sequence shown here is derived from an EMBL/GenBank/DDBJ whole genome shotgun (WGS) entry which is preliminary data.</text>
</comment>
<dbReference type="RefSeq" id="XP_045960514.1">
    <property type="nucleotide sequence ID" value="XM_046095109.1"/>
</dbReference>
<reference evidence="2" key="1">
    <citation type="journal article" date="2021" name="Nat. Commun.">
        <title>Genetic determinants of endophytism in the Arabidopsis root mycobiome.</title>
        <authorList>
            <person name="Mesny F."/>
            <person name="Miyauchi S."/>
            <person name="Thiergart T."/>
            <person name="Pickel B."/>
            <person name="Atanasova L."/>
            <person name="Karlsson M."/>
            <person name="Huettel B."/>
            <person name="Barry K.W."/>
            <person name="Haridas S."/>
            <person name="Chen C."/>
            <person name="Bauer D."/>
            <person name="Andreopoulos W."/>
            <person name="Pangilinan J."/>
            <person name="LaButti K."/>
            <person name="Riley R."/>
            <person name="Lipzen A."/>
            <person name="Clum A."/>
            <person name="Drula E."/>
            <person name="Henrissat B."/>
            <person name="Kohler A."/>
            <person name="Grigoriev I.V."/>
            <person name="Martin F.M."/>
            <person name="Hacquard S."/>
        </authorList>
    </citation>
    <scope>NUCLEOTIDE SEQUENCE</scope>
    <source>
        <strain evidence="2">MPI-SDFR-AT-0073</strain>
    </source>
</reference>
<proteinExistence type="predicted"/>
<evidence type="ECO:0000313" key="2">
    <source>
        <dbReference type="EMBL" id="KAH6656280.1"/>
    </source>
</evidence>
<feature type="chain" id="PRO_5040216393" description="Secreted protein" evidence="1">
    <location>
        <begin position="22"/>
        <end position="181"/>
    </location>
</feature>
<name>A0A9P8UQP4_9PEZI</name>
<dbReference type="AlphaFoldDB" id="A0A9P8UQP4"/>
<evidence type="ECO:0008006" key="4">
    <source>
        <dbReference type="Google" id="ProtNLM"/>
    </source>
</evidence>
<organism evidence="2 3">
    <name type="scientific">Truncatella angustata</name>
    <dbReference type="NCBI Taxonomy" id="152316"/>
    <lineage>
        <taxon>Eukaryota</taxon>
        <taxon>Fungi</taxon>
        <taxon>Dikarya</taxon>
        <taxon>Ascomycota</taxon>
        <taxon>Pezizomycotina</taxon>
        <taxon>Sordariomycetes</taxon>
        <taxon>Xylariomycetidae</taxon>
        <taxon>Amphisphaeriales</taxon>
        <taxon>Sporocadaceae</taxon>
        <taxon>Truncatella</taxon>
    </lineage>
</organism>